<feature type="region of interest" description="Disordered" evidence="1">
    <location>
        <begin position="1624"/>
        <end position="1663"/>
    </location>
</feature>
<keyword evidence="4" id="KW-1185">Reference proteome</keyword>
<feature type="transmembrane region" description="Helical" evidence="2">
    <location>
        <begin position="1470"/>
        <end position="1489"/>
    </location>
</feature>
<accession>A0ABS0G0E2</accession>
<proteinExistence type="predicted"/>
<organism evidence="3 4">
    <name type="scientific">Pseudomonas pudica</name>
    <dbReference type="NCBI Taxonomy" id="272772"/>
    <lineage>
        <taxon>Bacteria</taxon>
        <taxon>Pseudomonadati</taxon>
        <taxon>Pseudomonadota</taxon>
        <taxon>Gammaproteobacteria</taxon>
        <taxon>Pseudomonadales</taxon>
        <taxon>Pseudomonadaceae</taxon>
        <taxon>Pseudomonas</taxon>
    </lineage>
</organism>
<feature type="transmembrane region" description="Helical" evidence="2">
    <location>
        <begin position="1532"/>
        <end position="1553"/>
    </location>
</feature>
<evidence type="ECO:0000313" key="3">
    <source>
        <dbReference type="EMBL" id="MBF8646069.1"/>
    </source>
</evidence>
<evidence type="ECO:0000256" key="2">
    <source>
        <dbReference type="SAM" id="Phobius"/>
    </source>
</evidence>
<dbReference type="InterPro" id="IPR022385">
    <property type="entry name" value="Rhs_assc_core"/>
</dbReference>
<protein>
    <submittedName>
        <fullName evidence="3">RHS repeat-associated core domain-containing protein</fullName>
    </submittedName>
</protein>
<dbReference type="NCBIfam" id="TIGR03696">
    <property type="entry name" value="Rhs_assc_core"/>
    <property type="match status" value="1"/>
</dbReference>
<reference evidence="3 4" key="1">
    <citation type="submission" date="2020-10" db="EMBL/GenBank/DDBJ databases">
        <title>Genome sequences of Pseudomonas isolates.</title>
        <authorList>
            <person name="Wessels L."/>
            <person name="Reich F."/>
            <person name="Hammerl J."/>
        </authorList>
    </citation>
    <scope>NUCLEOTIDE SEQUENCE [LARGE SCALE GENOMIC DNA]</scope>
    <source>
        <strain evidence="3 4">20-MO00628-0</strain>
    </source>
</reference>
<feature type="compositionally biased region" description="Polar residues" evidence="1">
    <location>
        <begin position="1569"/>
        <end position="1592"/>
    </location>
</feature>
<feature type="compositionally biased region" description="Polar residues" evidence="1">
    <location>
        <begin position="1629"/>
        <end position="1640"/>
    </location>
</feature>
<keyword evidence="2" id="KW-0472">Membrane</keyword>
<dbReference type="Proteomes" id="UP000639294">
    <property type="component" value="Unassembled WGS sequence"/>
</dbReference>
<feature type="transmembrane region" description="Helical" evidence="2">
    <location>
        <begin position="1501"/>
        <end position="1520"/>
    </location>
</feature>
<feature type="region of interest" description="Disordered" evidence="1">
    <location>
        <begin position="1569"/>
        <end position="1596"/>
    </location>
</feature>
<feature type="compositionally biased region" description="Low complexity" evidence="1">
    <location>
        <begin position="1641"/>
        <end position="1659"/>
    </location>
</feature>
<keyword evidence="2" id="KW-1133">Transmembrane helix</keyword>
<gene>
    <name evidence="3" type="ORF">IRZ77_10915</name>
</gene>
<sequence>MTLQSNATNFASYTHGSVDVRTGLYGFTLEVPPLNANFLQGPKLPVDLTFNPLNTFNAGYGIGWDFKFSRYDLSTHRLSLYTGESFAVSDQGPGQPAVIHEQKFKAFTFEHIGSHDAPRFLVTHTHHLREILEPLRADDSIFLPTRVETLAGLGINLRYDDLGRLLSITDDFDQSLLTLEFEGNSQVQLHVHPGTEAHQQFTLKFDGEELRSLMMPASDQLDWTFHYDRMAGMPFLQRLTRPFGGEERIRYKERGHQYPGIDEYLPHVIEHLEIPDPLDEAHAIKTTYQYSGENFLGNGASGLVWDKESNRDQLYRFVGNSYNYHTTVSHYLDGKVSKTVRHTFNRFHLMTEQVTDEAGCILTVSTEYHDKAGSFESQDVRVQLPKKMTKTWTQRDTQLHRKEWVETDYDTDGNLVRETLANGMIMLREFYPASGAKGCPPDPDGFKRNLKSLTVYPAEGEPAKVLRTRYTYRSLPRLATAQAPRQADSWLATDGWLVVDSVQELEVVDGGEKLLRREDITHLNMPANAFLHGRIDFKTTELGKTWSRTEWRHQQSNDDNGKPTRVRTTTTFKPHGGTLERTLSSLHSALRDQPVETQDTNGVQTRYGYDIVNRPSIETVAPGDTDTASRTYRYGRATENQRTLWYAETTDVNKVVTRTYHDGLNRPVREERTLVALDDPQSSTRITRKVWEKTYDTRGRVDSEIRFDYVPAAPGSDNADEQVIALTSHYRYDAWGNRCEEQRTDGVKLVTLFSPFGTDGNHIEQWQESRDQPGIRQNHRVVEYNRFDKPVYEYNLHLPVDAEAGAKPVEVDRTDYLYDGLGQAVKETLSFAPEHNIKPRVTEYRYDAWKRHFETVRPNGSVLTRTFDERSTAELTTLLEIRAYSGAAPRPVCKRSFDGLERLTSVTVGPRVETYQYRGQTDLVDTRTFSNTDPAHKDKPKQVERYDYKPALTPEPTLISTTLEHAQGPQAANEATFAYRPSSAEVVSAGNEQGARVYAYTDQGYLAREEWNGTDAQQYTIDNRHSLQGRLLYRKHSDGDACLYEHDPLARLTSVTQGHLQAVLAYDSMGRLHTLTTRDTRDPENRYVRTTQTYDDLGREHRRTLQTPDQTQMLELQWLDGTTLKSRTLYNLTDAGEHECLRQEMFEYDALNRLVIQDYLGDWGKEGKEGKTSERWQALPRNAKGRAIRGKTYAFDAMDNLERCLTRFADGSEDTAKFSYANDDSFQLTKVAHTLLEDYPATQAFTYDLRGNRLNDEQGRPLEYDLRGRLERVRETDGSERVRYLYDGHDQLLASVHGDEARKVQRRYQDHRLEATREGSLLTQYLLGDTHALAVQRSDAPTDPLLLLTDNAGSIVTEVDAEGTRPASYTAYGERQDDNGMHCLLAFNGELREEATGCYLLGSGYRAYTPEHGFNSPDSMPPEEVGINPYLYALGNPVKWGDPTGHKAQPLADSGVAEYEEETGATKTELKWLVVVFSAAILIGMVIATKSRIPLAAISPIAWVGIAVQGIGLGVQIAGAKLAKEKPKVSDALYYAGMVISLIGVAITFGGLARPRLYRSGPSSFPSRLSYPPQANHNPMATNHASNMQSRLSAAHNRSLAARLNARLPPPSYETVAPPSYNEAIEMGNLSSGNTPVLQTPPSSAPVSASSLSTSNSGSQGDYRYVRTPVYVNKPTVRPWP</sequence>
<dbReference type="EMBL" id="JADLJS010000011">
    <property type="protein sequence ID" value="MBF8646069.1"/>
    <property type="molecule type" value="Genomic_DNA"/>
</dbReference>
<dbReference type="RefSeq" id="WP_196173493.1">
    <property type="nucleotide sequence ID" value="NZ_JADLJR010000023.1"/>
</dbReference>
<evidence type="ECO:0000256" key="1">
    <source>
        <dbReference type="SAM" id="MobiDB-lite"/>
    </source>
</evidence>
<feature type="region of interest" description="Disordered" evidence="1">
    <location>
        <begin position="552"/>
        <end position="576"/>
    </location>
</feature>
<feature type="compositionally biased region" description="Basic and acidic residues" evidence="1">
    <location>
        <begin position="552"/>
        <end position="562"/>
    </location>
</feature>
<comment type="caution">
    <text evidence="3">The sequence shown here is derived from an EMBL/GenBank/DDBJ whole genome shotgun (WGS) entry which is preliminary data.</text>
</comment>
<evidence type="ECO:0000313" key="4">
    <source>
        <dbReference type="Proteomes" id="UP000639294"/>
    </source>
</evidence>
<dbReference type="Gene3D" id="2.180.10.10">
    <property type="entry name" value="RHS repeat-associated core"/>
    <property type="match status" value="2"/>
</dbReference>
<name>A0ABS0G0E2_9PSED</name>
<keyword evidence="2" id="KW-0812">Transmembrane</keyword>